<evidence type="ECO:0000313" key="3">
    <source>
        <dbReference type="Proteomes" id="UP000807469"/>
    </source>
</evidence>
<name>A0A9P5ZCZ8_9AGAR</name>
<dbReference type="Gene3D" id="3.40.50.10190">
    <property type="entry name" value="BRCT domain"/>
    <property type="match status" value="1"/>
</dbReference>
<sequence>ALKVLKDCIIFVDVKTDDGDEAGTLFVEMLEGVGARVLTRVGQTCTHIVFKNGQMSTITRWKLLRDPKPLVVGIGWVVECIEQRKLVDEKDFLIDLTRTNVAGTHKV</sequence>
<evidence type="ECO:0000259" key="1">
    <source>
        <dbReference type="PROSITE" id="PS50172"/>
    </source>
</evidence>
<feature type="non-terminal residue" evidence="2">
    <location>
        <position position="107"/>
    </location>
</feature>
<accession>A0A9P5ZCZ8</accession>
<evidence type="ECO:0000313" key="2">
    <source>
        <dbReference type="EMBL" id="KAF9485952.1"/>
    </source>
</evidence>
<dbReference type="InterPro" id="IPR036420">
    <property type="entry name" value="BRCT_dom_sf"/>
</dbReference>
<dbReference type="Pfam" id="PF00533">
    <property type="entry name" value="BRCT"/>
    <property type="match status" value="1"/>
</dbReference>
<dbReference type="OrthoDB" id="2384350at2759"/>
<dbReference type="SUPFAM" id="SSF52113">
    <property type="entry name" value="BRCT domain"/>
    <property type="match status" value="1"/>
</dbReference>
<dbReference type="CDD" id="cd17716">
    <property type="entry name" value="BRCT_microcephalin_rpt1"/>
    <property type="match status" value="1"/>
</dbReference>
<keyword evidence="3" id="KW-1185">Reference proteome</keyword>
<gene>
    <name evidence="2" type="ORF">BDN70DRAFT_763291</name>
</gene>
<reference evidence="2" key="1">
    <citation type="submission" date="2020-11" db="EMBL/GenBank/DDBJ databases">
        <authorList>
            <consortium name="DOE Joint Genome Institute"/>
            <person name="Ahrendt S."/>
            <person name="Riley R."/>
            <person name="Andreopoulos W."/>
            <person name="Labutti K."/>
            <person name="Pangilinan J."/>
            <person name="Ruiz-Duenas F.J."/>
            <person name="Barrasa J.M."/>
            <person name="Sanchez-Garcia M."/>
            <person name="Camarero S."/>
            <person name="Miyauchi S."/>
            <person name="Serrano A."/>
            <person name="Linde D."/>
            <person name="Babiker R."/>
            <person name="Drula E."/>
            <person name="Ayuso-Fernandez I."/>
            <person name="Pacheco R."/>
            <person name="Padilla G."/>
            <person name="Ferreira P."/>
            <person name="Barriuso J."/>
            <person name="Kellner H."/>
            <person name="Castanera R."/>
            <person name="Alfaro M."/>
            <person name="Ramirez L."/>
            <person name="Pisabarro A.G."/>
            <person name="Kuo A."/>
            <person name="Tritt A."/>
            <person name="Lipzen A."/>
            <person name="He G."/>
            <person name="Yan M."/>
            <person name="Ng V."/>
            <person name="Cullen D."/>
            <person name="Martin F."/>
            <person name="Rosso M.-N."/>
            <person name="Henrissat B."/>
            <person name="Hibbett D."/>
            <person name="Martinez A.T."/>
            <person name="Grigoriev I.V."/>
        </authorList>
    </citation>
    <scope>NUCLEOTIDE SEQUENCE</scope>
    <source>
        <strain evidence="2">CIRM-BRFM 674</strain>
    </source>
</reference>
<protein>
    <recommendedName>
        <fullName evidence="1">BRCT domain-containing protein</fullName>
    </recommendedName>
</protein>
<proteinExistence type="predicted"/>
<dbReference type="EMBL" id="MU155132">
    <property type="protein sequence ID" value="KAF9485952.1"/>
    <property type="molecule type" value="Genomic_DNA"/>
</dbReference>
<comment type="caution">
    <text evidence="2">The sequence shown here is derived from an EMBL/GenBank/DDBJ whole genome shotgun (WGS) entry which is preliminary data.</text>
</comment>
<dbReference type="InterPro" id="IPR001357">
    <property type="entry name" value="BRCT_dom"/>
</dbReference>
<dbReference type="Proteomes" id="UP000807469">
    <property type="component" value="Unassembled WGS sequence"/>
</dbReference>
<feature type="non-terminal residue" evidence="2">
    <location>
        <position position="1"/>
    </location>
</feature>
<dbReference type="AlphaFoldDB" id="A0A9P5ZCZ8"/>
<feature type="domain" description="BRCT" evidence="1">
    <location>
        <begin position="1"/>
        <end position="94"/>
    </location>
</feature>
<dbReference type="PROSITE" id="PS50172">
    <property type="entry name" value="BRCT"/>
    <property type="match status" value="1"/>
</dbReference>
<organism evidence="2 3">
    <name type="scientific">Pholiota conissans</name>
    <dbReference type="NCBI Taxonomy" id="109636"/>
    <lineage>
        <taxon>Eukaryota</taxon>
        <taxon>Fungi</taxon>
        <taxon>Dikarya</taxon>
        <taxon>Basidiomycota</taxon>
        <taxon>Agaricomycotina</taxon>
        <taxon>Agaricomycetes</taxon>
        <taxon>Agaricomycetidae</taxon>
        <taxon>Agaricales</taxon>
        <taxon>Agaricineae</taxon>
        <taxon>Strophariaceae</taxon>
        <taxon>Pholiota</taxon>
    </lineage>
</organism>